<dbReference type="GO" id="GO:0005881">
    <property type="term" value="C:cytoplasmic microtubule"/>
    <property type="evidence" value="ECO:0007669"/>
    <property type="project" value="TreeGrafter"/>
</dbReference>
<dbReference type="PANTHER" id="PTHR12607:SF12">
    <property type="entry name" value="APC-LIKE, ISOFORM A-RELATED"/>
    <property type="match status" value="1"/>
</dbReference>
<dbReference type="GO" id="GO:0007399">
    <property type="term" value="P:nervous system development"/>
    <property type="evidence" value="ECO:0007669"/>
    <property type="project" value="TreeGrafter"/>
</dbReference>
<comment type="caution">
    <text evidence="2">The sequence shown here is derived from an EMBL/GenBank/DDBJ whole genome shotgun (WGS) entry which is preliminary data.</text>
</comment>
<feature type="compositionally biased region" description="Polar residues" evidence="1">
    <location>
        <begin position="26"/>
        <end position="36"/>
    </location>
</feature>
<name>A0AAV8YJ38_9CUCU</name>
<organism evidence="2 3">
    <name type="scientific">Aromia moschata</name>
    <dbReference type="NCBI Taxonomy" id="1265417"/>
    <lineage>
        <taxon>Eukaryota</taxon>
        <taxon>Metazoa</taxon>
        <taxon>Ecdysozoa</taxon>
        <taxon>Arthropoda</taxon>
        <taxon>Hexapoda</taxon>
        <taxon>Insecta</taxon>
        <taxon>Pterygota</taxon>
        <taxon>Neoptera</taxon>
        <taxon>Endopterygota</taxon>
        <taxon>Coleoptera</taxon>
        <taxon>Polyphaga</taxon>
        <taxon>Cucujiformia</taxon>
        <taxon>Chrysomeloidea</taxon>
        <taxon>Cerambycidae</taxon>
        <taxon>Cerambycinae</taxon>
        <taxon>Callichromatini</taxon>
        <taxon>Aromia</taxon>
    </lineage>
</organism>
<protein>
    <submittedName>
        <fullName evidence="2">Uncharacterized protein</fullName>
    </submittedName>
</protein>
<dbReference type="GO" id="GO:0090090">
    <property type="term" value="P:negative regulation of canonical Wnt signaling pathway"/>
    <property type="evidence" value="ECO:0007669"/>
    <property type="project" value="TreeGrafter"/>
</dbReference>
<dbReference type="Pfam" id="PF05923">
    <property type="entry name" value="APC_r"/>
    <property type="match status" value="2"/>
</dbReference>
<keyword evidence="3" id="KW-1185">Reference proteome</keyword>
<dbReference type="GO" id="GO:0008017">
    <property type="term" value="F:microtubule binding"/>
    <property type="evidence" value="ECO:0007669"/>
    <property type="project" value="TreeGrafter"/>
</dbReference>
<evidence type="ECO:0000256" key="1">
    <source>
        <dbReference type="SAM" id="MobiDB-lite"/>
    </source>
</evidence>
<feature type="compositionally biased region" description="Polar residues" evidence="1">
    <location>
        <begin position="69"/>
        <end position="78"/>
    </location>
</feature>
<evidence type="ECO:0000313" key="2">
    <source>
        <dbReference type="EMBL" id="KAJ8951476.1"/>
    </source>
</evidence>
<feature type="region of interest" description="Disordered" evidence="1">
    <location>
        <begin position="145"/>
        <end position="207"/>
    </location>
</feature>
<feature type="compositionally biased region" description="Low complexity" evidence="1">
    <location>
        <begin position="159"/>
        <end position="174"/>
    </location>
</feature>
<dbReference type="GO" id="GO:0008013">
    <property type="term" value="F:beta-catenin binding"/>
    <property type="evidence" value="ECO:0007669"/>
    <property type="project" value="InterPro"/>
</dbReference>
<dbReference type="GO" id="GO:0007389">
    <property type="term" value="P:pattern specification process"/>
    <property type="evidence" value="ECO:0007669"/>
    <property type="project" value="TreeGrafter"/>
</dbReference>
<proteinExistence type="predicted"/>
<dbReference type="InterPro" id="IPR009223">
    <property type="entry name" value="APC_rpt"/>
</dbReference>
<dbReference type="GO" id="GO:0016342">
    <property type="term" value="C:catenin complex"/>
    <property type="evidence" value="ECO:0007669"/>
    <property type="project" value="TreeGrafter"/>
</dbReference>
<dbReference type="GO" id="GO:0016055">
    <property type="term" value="P:Wnt signaling pathway"/>
    <property type="evidence" value="ECO:0007669"/>
    <property type="project" value="InterPro"/>
</dbReference>
<feature type="compositionally biased region" description="Basic and acidic residues" evidence="1">
    <location>
        <begin position="191"/>
        <end position="203"/>
    </location>
</feature>
<dbReference type="GO" id="GO:0001708">
    <property type="term" value="P:cell fate specification"/>
    <property type="evidence" value="ECO:0007669"/>
    <property type="project" value="TreeGrafter"/>
</dbReference>
<gene>
    <name evidence="2" type="ORF">NQ318_000170</name>
</gene>
<dbReference type="EMBL" id="JAPWTK010000083">
    <property type="protein sequence ID" value="KAJ8951476.1"/>
    <property type="molecule type" value="Genomic_DNA"/>
</dbReference>
<feature type="compositionally biased region" description="Low complexity" evidence="1">
    <location>
        <begin position="51"/>
        <end position="68"/>
    </location>
</feature>
<feature type="compositionally biased region" description="Polar residues" evidence="1">
    <location>
        <begin position="99"/>
        <end position="110"/>
    </location>
</feature>
<evidence type="ECO:0000313" key="3">
    <source>
        <dbReference type="Proteomes" id="UP001162162"/>
    </source>
</evidence>
<feature type="region of interest" description="Disordered" evidence="1">
    <location>
        <begin position="1"/>
        <end position="110"/>
    </location>
</feature>
<dbReference type="GO" id="GO:0007026">
    <property type="term" value="P:negative regulation of microtubule depolymerization"/>
    <property type="evidence" value="ECO:0007669"/>
    <property type="project" value="TreeGrafter"/>
</dbReference>
<reference evidence="2" key="1">
    <citation type="journal article" date="2023" name="Insect Mol. Biol.">
        <title>Genome sequencing provides insights into the evolution of gene families encoding plant cell wall-degrading enzymes in longhorned beetles.</title>
        <authorList>
            <person name="Shin N.R."/>
            <person name="Okamura Y."/>
            <person name="Kirsch R."/>
            <person name="Pauchet Y."/>
        </authorList>
    </citation>
    <scope>NUCLEOTIDE SEQUENCE</scope>
    <source>
        <strain evidence="2">AMC_N1</strain>
    </source>
</reference>
<dbReference type="AlphaFoldDB" id="A0AAV8YJ38"/>
<dbReference type="Proteomes" id="UP001162162">
    <property type="component" value="Unassembled WGS sequence"/>
</dbReference>
<dbReference type="GO" id="GO:0030877">
    <property type="term" value="C:beta-catenin destruction complex"/>
    <property type="evidence" value="ECO:0007669"/>
    <property type="project" value="TreeGrafter"/>
</dbReference>
<dbReference type="InterPro" id="IPR026818">
    <property type="entry name" value="Apc_fam"/>
</dbReference>
<dbReference type="PANTHER" id="PTHR12607">
    <property type="entry name" value="ADENOMATOUS POLYPOSIS COLI PROTEIN FAMILY"/>
    <property type="match status" value="1"/>
</dbReference>
<dbReference type="GO" id="GO:0016477">
    <property type="term" value="P:cell migration"/>
    <property type="evidence" value="ECO:0007669"/>
    <property type="project" value="TreeGrafter"/>
</dbReference>
<accession>A0AAV8YJ38</accession>
<sequence length="280" mass="30238">MFEMLQRQRQGRYADANASADEEHNQSVPSATSTPSKLPLSSFKYTPKPQPNSSIPIPRSSPRAIPQPTASRVPSASNPAAAETLRTYCTEDTPAGLSRTGSNSDLSFLSTPNDKCAKKDYLSDDSSNLSGDNDNILAECIQSGMPKARREPPKPGIKPASCLPRRSAAPAAAPVKYNPCGNSRRGSGEASKAHRGDANRRDNSLPPYLTARDELENYAVENSPCHYSLRSSLSDLTVDGSVAGLTSSTQGLDNQVINFRVALVMKNRPDLQYNNQMPQK</sequence>